<evidence type="ECO:0000313" key="1">
    <source>
        <dbReference type="EMBL" id="AXY74068.1"/>
    </source>
</evidence>
<dbReference type="InterPro" id="IPR025336">
    <property type="entry name" value="SCO4226-like"/>
</dbReference>
<organism evidence="1 2">
    <name type="scientific">Paraflavitalea soli</name>
    <dbReference type="NCBI Taxonomy" id="2315862"/>
    <lineage>
        <taxon>Bacteria</taxon>
        <taxon>Pseudomonadati</taxon>
        <taxon>Bacteroidota</taxon>
        <taxon>Chitinophagia</taxon>
        <taxon>Chitinophagales</taxon>
        <taxon>Chitinophagaceae</taxon>
        <taxon>Paraflavitalea</taxon>
    </lineage>
</organism>
<accession>A0A3B7MIN3</accession>
<dbReference type="AlphaFoldDB" id="A0A3B7MIN3"/>
<protein>
    <submittedName>
        <fullName evidence="1">DUF4242 domain-containing protein</fullName>
    </submittedName>
</protein>
<dbReference type="EMBL" id="CP032157">
    <property type="protein sequence ID" value="AXY74068.1"/>
    <property type="molecule type" value="Genomic_DNA"/>
</dbReference>
<sequence>MPKYIIERVVPGSGALTTRSLQKIARSSFEVITQMSHRIQWVESWVTADKWFCLYIAADEQAIREHATLVGIPADAIYEVMARADPVTAEGHIPWPSFGLDDC</sequence>
<keyword evidence="2" id="KW-1185">Reference proteome</keyword>
<reference evidence="1 2" key="1">
    <citation type="submission" date="2018-09" db="EMBL/GenBank/DDBJ databases">
        <title>Genome sequencing of strain 6GH32-13.</title>
        <authorList>
            <person name="Weon H.-Y."/>
            <person name="Heo J."/>
            <person name="Kwon S.-W."/>
        </authorList>
    </citation>
    <scope>NUCLEOTIDE SEQUENCE [LARGE SCALE GENOMIC DNA]</scope>
    <source>
        <strain evidence="1 2">5GH32-13</strain>
    </source>
</reference>
<dbReference type="Gene3D" id="3.30.70.3090">
    <property type="entry name" value="ORF SCO4226, nickel-binding ferredoxin-like monomer"/>
    <property type="match status" value="1"/>
</dbReference>
<dbReference type="Pfam" id="PF14026">
    <property type="entry name" value="SCO4226-like"/>
    <property type="match status" value="1"/>
</dbReference>
<dbReference type="Proteomes" id="UP000263900">
    <property type="component" value="Chromosome"/>
</dbReference>
<gene>
    <name evidence="1" type="ORF">D3H65_08775</name>
</gene>
<dbReference type="OrthoDB" id="9800027at2"/>
<evidence type="ECO:0000313" key="2">
    <source>
        <dbReference type="Proteomes" id="UP000263900"/>
    </source>
</evidence>
<proteinExistence type="predicted"/>
<dbReference type="InterPro" id="IPR042557">
    <property type="entry name" value="SCO4226"/>
</dbReference>
<dbReference type="RefSeq" id="WP_119049955.1">
    <property type="nucleotide sequence ID" value="NZ_CP032157.1"/>
</dbReference>
<name>A0A3B7MIN3_9BACT</name>
<dbReference type="KEGG" id="pseg:D3H65_08775"/>